<feature type="domain" description="Sushi" evidence="5">
    <location>
        <begin position="93"/>
        <end position="155"/>
    </location>
</feature>
<protein>
    <submittedName>
        <fullName evidence="6">Sushi, von Willebrand factor type A, EGF and pentraxin domain-containing protein 1</fullName>
    </submittedName>
</protein>
<feature type="domain" description="HYR" evidence="4">
    <location>
        <begin position="1"/>
        <end position="92"/>
    </location>
</feature>
<evidence type="ECO:0000313" key="6">
    <source>
        <dbReference type="EMBL" id="GLD72714.1"/>
    </source>
</evidence>
<comment type="caution">
    <text evidence="6">The sequence shown here is derived from an EMBL/GenBank/DDBJ whole genome shotgun (WGS) entry which is preliminary data.</text>
</comment>
<feature type="non-terminal residue" evidence="6">
    <location>
        <position position="155"/>
    </location>
</feature>
<dbReference type="InterPro" id="IPR043555">
    <property type="entry name" value="SRPX-like"/>
</dbReference>
<proteinExistence type="predicted"/>
<dbReference type="AlphaFoldDB" id="A0AAD3NIL1"/>
<comment type="caution">
    <text evidence="3">Lacks conserved residue(s) required for the propagation of feature annotation.</text>
</comment>
<dbReference type="PROSITE" id="PS50825">
    <property type="entry name" value="HYR"/>
    <property type="match status" value="1"/>
</dbReference>
<reference evidence="6" key="1">
    <citation type="submission" date="2022-08" db="EMBL/GenBank/DDBJ databases">
        <title>Genome sequencing of akame (Lates japonicus).</title>
        <authorList>
            <person name="Hashiguchi Y."/>
            <person name="Takahashi H."/>
        </authorList>
    </citation>
    <scope>NUCLEOTIDE SEQUENCE</scope>
    <source>
        <strain evidence="6">Kochi</strain>
    </source>
</reference>
<evidence type="ECO:0000256" key="2">
    <source>
        <dbReference type="ARBA" id="ARBA00023157"/>
    </source>
</evidence>
<dbReference type="EMBL" id="BRZM01001185">
    <property type="protein sequence ID" value="GLD72714.1"/>
    <property type="molecule type" value="Genomic_DNA"/>
</dbReference>
<keyword evidence="3" id="KW-0768">Sushi</keyword>
<evidence type="ECO:0000256" key="3">
    <source>
        <dbReference type="PROSITE-ProRule" id="PRU00302"/>
    </source>
</evidence>
<dbReference type="SUPFAM" id="SSF57535">
    <property type="entry name" value="Complement control module/SCR domain"/>
    <property type="match status" value="1"/>
</dbReference>
<dbReference type="CDD" id="cd00033">
    <property type="entry name" value="CCP"/>
    <property type="match status" value="1"/>
</dbReference>
<dbReference type="Pfam" id="PF02494">
    <property type="entry name" value="HYR"/>
    <property type="match status" value="1"/>
</dbReference>
<sequence>MKRLGGGAGEASLLSASAVPIGKETITYIATAPPPNQANCSFYSNSHRGRLMVTSSKAPGSLFPVGETLVQYTATDAAGNRRTCHLTITVQGTTCEQPYVPVNGEFICSEEEEGVNCTLRCKDGYSFTQDAVHSYFCPNNGVWEPPYSPDRPDCS</sequence>
<dbReference type="InterPro" id="IPR003410">
    <property type="entry name" value="HYR_dom"/>
</dbReference>
<name>A0AAD3NIL1_LATJO</name>
<gene>
    <name evidence="6" type="ORF">AKAME5_002403900</name>
</gene>
<dbReference type="Gene3D" id="2.10.70.10">
    <property type="entry name" value="Complement Module, domain 1"/>
    <property type="match status" value="1"/>
</dbReference>
<dbReference type="PANTHER" id="PTHR46343:SF2">
    <property type="entry name" value="SUSHI_VON WILLEBRAND FACTOR TYPE A_EGF_PENTRAXIN DOMAIN-CONTAINING 1"/>
    <property type="match status" value="1"/>
</dbReference>
<evidence type="ECO:0000259" key="5">
    <source>
        <dbReference type="PROSITE" id="PS50923"/>
    </source>
</evidence>
<organism evidence="6 7">
    <name type="scientific">Lates japonicus</name>
    <name type="common">Japanese lates</name>
    <dbReference type="NCBI Taxonomy" id="270547"/>
    <lineage>
        <taxon>Eukaryota</taxon>
        <taxon>Metazoa</taxon>
        <taxon>Chordata</taxon>
        <taxon>Craniata</taxon>
        <taxon>Vertebrata</taxon>
        <taxon>Euteleostomi</taxon>
        <taxon>Actinopterygii</taxon>
        <taxon>Neopterygii</taxon>
        <taxon>Teleostei</taxon>
        <taxon>Neoteleostei</taxon>
        <taxon>Acanthomorphata</taxon>
        <taxon>Carangaria</taxon>
        <taxon>Carangaria incertae sedis</taxon>
        <taxon>Centropomidae</taxon>
        <taxon>Lates</taxon>
    </lineage>
</organism>
<evidence type="ECO:0000313" key="7">
    <source>
        <dbReference type="Proteomes" id="UP001279410"/>
    </source>
</evidence>
<dbReference type="PROSITE" id="PS50923">
    <property type="entry name" value="SUSHI"/>
    <property type="match status" value="1"/>
</dbReference>
<evidence type="ECO:0000259" key="4">
    <source>
        <dbReference type="PROSITE" id="PS50825"/>
    </source>
</evidence>
<dbReference type="InterPro" id="IPR000436">
    <property type="entry name" value="Sushi_SCR_CCP_dom"/>
</dbReference>
<keyword evidence="1" id="KW-0677">Repeat</keyword>
<dbReference type="InterPro" id="IPR035976">
    <property type="entry name" value="Sushi/SCR/CCP_sf"/>
</dbReference>
<dbReference type="PANTHER" id="PTHR46343">
    <property type="entry name" value="HYR DOMAIN-CONTAINING PROTEIN"/>
    <property type="match status" value="1"/>
</dbReference>
<accession>A0AAD3NIL1</accession>
<evidence type="ECO:0000256" key="1">
    <source>
        <dbReference type="ARBA" id="ARBA00022737"/>
    </source>
</evidence>
<dbReference type="Proteomes" id="UP001279410">
    <property type="component" value="Unassembled WGS sequence"/>
</dbReference>
<keyword evidence="7" id="KW-1185">Reference proteome</keyword>
<keyword evidence="2" id="KW-1015">Disulfide bond</keyword>